<accession>D5G682</accession>
<reference evidence="1 2" key="1">
    <citation type="journal article" date="2010" name="Nature">
        <title>Perigord black truffle genome uncovers evolutionary origins and mechanisms of symbiosis.</title>
        <authorList>
            <person name="Martin F."/>
            <person name="Kohler A."/>
            <person name="Murat C."/>
            <person name="Balestrini R."/>
            <person name="Coutinho P.M."/>
            <person name="Jaillon O."/>
            <person name="Montanini B."/>
            <person name="Morin E."/>
            <person name="Noel B."/>
            <person name="Percudani R."/>
            <person name="Porcel B."/>
            <person name="Rubini A."/>
            <person name="Amicucci A."/>
            <person name="Amselem J."/>
            <person name="Anthouard V."/>
            <person name="Arcioni S."/>
            <person name="Artiguenave F."/>
            <person name="Aury J.M."/>
            <person name="Ballario P."/>
            <person name="Bolchi A."/>
            <person name="Brenna A."/>
            <person name="Brun A."/>
            <person name="Buee M."/>
            <person name="Cantarel B."/>
            <person name="Chevalier G."/>
            <person name="Couloux A."/>
            <person name="Da Silva C."/>
            <person name="Denoeud F."/>
            <person name="Duplessis S."/>
            <person name="Ghignone S."/>
            <person name="Hilselberger B."/>
            <person name="Iotti M."/>
            <person name="Marcais B."/>
            <person name="Mello A."/>
            <person name="Miranda M."/>
            <person name="Pacioni G."/>
            <person name="Quesneville H."/>
            <person name="Riccioni C."/>
            <person name="Ruotolo R."/>
            <person name="Splivallo R."/>
            <person name="Stocchi V."/>
            <person name="Tisserant E."/>
            <person name="Viscomi A.R."/>
            <person name="Zambonelli A."/>
            <person name="Zampieri E."/>
            <person name="Henrissat B."/>
            <person name="Lebrun M.H."/>
            <person name="Paolocci F."/>
            <person name="Bonfante P."/>
            <person name="Ottonello S."/>
            <person name="Wincker P."/>
        </authorList>
    </citation>
    <scope>NUCLEOTIDE SEQUENCE [LARGE SCALE GENOMIC DNA]</scope>
    <source>
        <strain evidence="1 2">Mel28</strain>
    </source>
</reference>
<name>D5G682_TUBMM</name>
<dbReference type="Proteomes" id="UP000006911">
    <property type="component" value="Unassembled WGS sequence"/>
</dbReference>
<dbReference type="EMBL" id="FN430008">
    <property type="protein sequence ID" value="CAZ80025.1"/>
    <property type="molecule type" value="Genomic_DNA"/>
</dbReference>
<gene>
    <name evidence="1" type="ORF">GSTUM_00001650001</name>
</gene>
<evidence type="ECO:0000313" key="1">
    <source>
        <dbReference type="EMBL" id="CAZ80025.1"/>
    </source>
</evidence>
<dbReference type="Gene3D" id="3.40.50.1820">
    <property type="entry name" value="alpha/beta hydrolase"/>
    <property type="match status" value="1"/>
</dbReference>
<dbReference type="InParanoid" id="D5G682"/>
<protein>
    <submittedName>
        <fullName evidence="1">(Perigord truffle) hypothetical protein</fullName>
    </submittedName>
</protein>
<keyword evidence="2" id="KW-1185">Reference proteome</keyword>
<dbReference type="RefSeq" id="XP_002835868.1">
    <property type="nucleotide sequence ID" value="XM_002835822.1"/>
</dbReference>
<dbReference type="InterPro" id="IPR029058">
    <property type="entry name" value="AB_hydrolase_fold"/>
</dbReference>
<proteinExistence type="predicted"/>
<dbReference type="eggNOG" id="ENOG502QQNH">
    <property type="taxonomic scope" value="Eukaryota"/>
</dbReference>
<dbReference type="HOGENOM" id="CLU_1397250_0_0_1"/>
<sequence length="195" mass="21644">MGLLVQTKIPQWTAKPQQLGSLGRIIPRGREKVLKNLKMHDPGRSLLGEFSAIRRRRETQESVLRVNRAKEGSKEFASDDPRARQLGRTLSDGFAVIKEKYRAPDNPIVLCHGLLGFDELRLAGNYLPGIRYWRGVTEAFNANNIEVILTSVPASGSIEVRAKALAECIRLRAKGRNVNMIGHSMVGFGVGDRGE</sequence>
<evidence type="ECO:0000313" key="2">
    <source>
        <dbReference type="Proteomes" id="UP000006911"/>
    </source>
</evidence>
<dbReference type="GeneID" id="9187704"/>
<dbReference type="KEGG" id="tml:GSTUM_00001650001"/>
<dbReference type="SUPFAM" id="SSF53474">
    <property type="entry name" value="alpha/beta-Hydrolases"/>
    <property type="match status" value="1"/>
</dbReference>
<organism evidence="1 2">
    <name type="scientific">Tuber melanosporum (strain Mel28)</name>
    <name type="common">Perigord black truffle</name>
    <dbReference type="NCBI Taxonomy" id="656061"/>
    <lineage>
        <taxon>Eukaryota</taxon>
        <taxon>Fungi</taxon>
        <taxon>Dikarya</taxon>
        <taxon>Ascomycota</taxon>
        <taxon>Pezizomycotina</taxon>
        <taxon>Pezizomycetes</taxon>
        <taxon>Pezizales</taxon>
        <taxon>Tuberaceae</taxon>
        <taxon>Tuber</taxon>
    </lineage>
</organism>
<dbReference type="AlphaFoldDB" id="D5G682"/>